<protein>
    <submittedName>
        <fullName evidence="1">Uncharacterized protein</fullName>
    </submittedName>
</protein>
<sequence>MDSGHSVHGICRLPDGSYAVTDADEEVFFLYTHLAGQKPSGSENEFRGLGYLDNHNDLLTLEFTYPKATRESTKGKRRSRKKSIDHELETLEVQLAQDQTALRSRKGDTGSVVWKASAEFAQLVLQQCHSDDPSIFLDRAQLENAHVLELGAGTGLLGIIFARLVRRYTATDIKELVPLISKNLAVNNVLSSSTPGNGVTVQTGVAAEALDWVSLHNATPSTRRSTYTYPPIDLLLVIDCIYHPSLLPSLVDTLDHLASPDRTTVLVIVELRAEDVVREFLELWLKAGDGTWEIWHAHDIMRGPYVVWVGKKVSNTT</sequence>
<dbReference type="STRING" id="745531.A0A0C3PNR2"/>
<evidence type="ECO:0000313" key="1">
    <source>
        <dbReference type="EMBL" id="KIP08483.1"/>
    </source>
</evidence>
<dbReference type="PANTHER" id="PTHR14614:SF109">
    <property type="entry name" value="RIBOSOMAL LYSINE N-METHYLTRANSFERASE 5"/>
    <property type="match status" value="1"/>
</dbReference>
<dbReference type="InterPro" id="IPR029063">
    <property type="entry name" value="SAM-dependent_MTases_sf"/>
</dbReference>
<dbReference type="InterPro" id="IPR019410">
    <property type="entry name" value="Methyltransf_16"/>
</dbReference>
<reference evidence="1 2" key="1">
    <citation type="journal article" date="2014" name="PLoS Genet.">
        <title>Analysis of the Phlebiopsis gigantea genome, transcriptome and secretome provides insight into its pioneer colonization strategies of wood.</title>
        <authorList>
            <person name="Hori C."/>
            <person name="Ishida T."/>
            <person name="Igarashi K."/>
            <person name="Samejima M."/>
            <person name="Suzuki H."/>
            <person name="Master E."/>
            <person name="Ferreira P."/>
            <person name="Ruiz-Duenas F.J."/>
            <person name="Held B."/>
            <person name="Canessa P."/>
            <person name="Larrondo L.F."/>
            <person name="Schmoll M."/>
            <person name="Druzhinina I.S."/>
            <person name="Kubicek C.P."/>
            <person name="Gaskell J.A."/>
            <person name="Kersten P."/>
            <person name="St John F."/>
            <person name="Glasner J."/>
            <person name="Sabat G."/>
            <person name="Splinter BonDurant S."/>
            <person name="Syed K."/>
            <person name="Yadav J."/>
            <person name="Mgbeahuruike A.C."/>
            <person name="Kovalchuk A."/>
            <person name="Asiegbu F.O."/>
            <person name="Lackner G."/>
            <person name="Hoffmeister D."/>
            <person name="Rencoret J."/>
            <person name="Gutierrez A."/>
            <person name="Sun H."/>
            <person name="Lindquist E."/>
            <person name="Barry K."/>
            <person name="Riley R."/>
            <person name="Grigoriev I.V."/>
            <person name="Henrissat B."/>
            <person name="Kues U."/>
            <person name="Berka R.M."/>
            <person name="Martinez A.T."/>
            <person name="Covert S.F."/>
            <person name="Blanchette R.A."/>
            <person name="Cullen D."/>
        </authorList>
    </citation>
    <scope>NUCLEOTIDE SEQUENCE [LARGE SCALE GENOMIC DNA]</scope>
    <source>
        <strain evidence="1 2">11061_1 CR5-6</strain>
    </source>
</reference>
<dbReference type="GO" id="GO:0032991">
    <property type="term" value="C:protein-containing complex"/>
    <property type="evidence" value="ECO:0007669"/>
    <property type="project" value="TreeGrafter"/>
</dbReference>
<proteinExistence type="predicted"/>
<dbReference type="OrthoDB" id="2529286at2759"/>
<name>A0A0C3PNR2_PHLG1</name>
<dbReference type="HOGENOM" id="CLU_061628_0_0_1"/>
<evidence type="ECO:0000313" key="2">
    <source>
        <dbReference type="Proteomes" id="UP000053257"/>
    </source>
</evidence>
<accession>A0A0C3PNR2</accession>
<gene>
    <name evidence="1" type="ORF">PHLGIDRAFT_117226</name>
</gene>
<keyword evidence="2" id="KW-1185">Reference proteome</keyword>
<dbReference type="GO" id="GO:0008757">
    <property type="term" value="F:S-adenosylmethionine-dependent methyltransferase activity"/>
    <property type="evidence" value="ECO:0007669"/>
    <property type="project" value="UniProtKB-ARBA"/>
</dbReference>
<dbReference type="Pfam" id="PF10294">
    <property type="entry name" value="Methyltransf_16"/>
    <property type="match status" value="1"/>
</dbReference>
<organism evidence="1 2">
    <name type="scientific">Phlebiopsis gigantea (strain 11061_1 CR5-6)</name>
    <name type="common">White-rot fungus</name>
    <name type="synonym">Peniophora gigantea</name>
    <dbReference type="NCBI Taxonomy" id="745531"/>
    <lineage>
        <taxon>Eukaryota</taxon>
        <taxon>Fungi</taxon>
        <taxon>Dikarya</taxon>
        <taxon>Basidiomycota</taxon>
        <taxon>Agaricomycotina</taxon>
        <taxon>Agaricomycetes</taxon>
        <taxon>Polyporales</taxon>
        <taxon>Phanerochaetaceae</taxon>
        <taxon>Phlebiopsis</taxon>
    </lineage>
</organism>
<dbReference type="GO" id="GO:0005829">
    <property type="term" value="C:cytosol"/>
    <property type="evidence" value="ECO:0007669"/>
    <property type="project" value="TreeGrafter"/>
</dbReference>
<dbReference type="EMBL" id="KN840479">
    <property type="protein sequence ID" value="KIP08483.1"/>
    <property type="molecule type" value="Genomic_DNA"/>
</dbReference>
<dbReference type="Proteomes" id="UP000053257">
    <property type="component" value="Unassembled WGS sequence"/>
</dbReference>
<dbReference type="Gene3D" id="3.40.50.150">
    <property type="entry name" value="Vaccinia Virus protein VP39"/>
    <property type="match status" value="1"/>
</dbReference>
<dbReference type="AlphaFoldDB" id="A0A0C3PNR2"/>
<dbReference type="PANTHER" id="PTHR14614">
    <property type="entry name" value="HEPATOCELLULAR CARCINOMA-ASSOCIATED ANTIGEN"/>
    <property type="match status" value="1"/>
</dbReference>
<dbReference type="SUPFAM" id="SSF53335">
    <property type="entry name" value="S-adenosyl-L-methionine-dependent methyltransferases"/>
    <property type="match status" value="1"/>
</dbReference>